<feature type="domain" description="VWFA" evidence="1">
    <location>
        <begin position="40"/>
        <end position="190"/>
    </location>
</feature>
<organism evidence="2 3">
    <name type="scientific">Ohtaekwangia koreensis</name>
    <dbReference type="NCBI Taxonomy" id="688867"/>
    <lineage>
        <taxon>Bacteria</taxon>
        <taxon>Pseudomonadati</taxon>
        <taxon>Bacteroidota</taxon>
        <taxon>Cytophagia</taxon>
        <taxon>Cytophagales</taxon>
        <taxon>Fulvivirgaceae</taxon>
        <taxon>Ohtaekwangia</taxon>
    </lineage>
</organism>
<dbReference type="InterPro" id="IPR036465">
    <property type="entry name" value="vWFA_dom_sf"/>
</dbReference>
<name>A0A1T5MBF9_9BACT</name>
<dbReference type="SUPFAM" id="SSF53300">
    <property type="entry name" value="vWA-like"/>
    <property type="match status" value="1"/>
</dbReference>
<dbReference type="InterPro" id="IPR002035">
    <property type="entry name" value="VWF_A"/>
</dbReference>
<dbReference type="PROSITE" id="PS50234">
    <property type="entry name" value="VWFA"/>
    <property type="match status" value="1"/>
</dbReference>
<evidence type="ECO:0000259" key="1">
    <source>
        <dbReference type="PROSITE" id="PS50234"/>
    </source>
</evidence>
<dbReference type="SMART" id="SM00327">
    <property type="entry name" value="VWA"/>
    <property type="match status" value="1"/>
</dbReference>
<dbReference type="Proteomes" id="UP000190961">
    <property type="component" value="Unassembled WGS sequence"/>
</dbReference>
<accession>A0A1T5MBF9</accession>
<keyword evidence="3" id="KW-1185">Reference proteome</keyword>
<evidence type="ECO:0000313" key="3">
    <source>
        <dbReference type="Proteomes" id="UP000190961"/>
    </source>
</evidence>
<dbReference type="Pfam" id="PF00092">
    <property type="entry name" value="VWA"/>
    <property type="match status" value="1"/>
</dbReference>
<gene>
    <name evidence="2" type="ORF">SAMN05660236_4914</name>
</gene>
<sequence length="466" mass="52325">MNFTSISYKASASILFITLLCFTASFGQKKVQQKVPEKTRILFLFDGSGSMLESWGRANQYKINIAKSILTQIVDSLQQNDKLELALRIYGHRSPREANNCKDTWLEVPFKPKNHKLIIEKINEIKPKGVTPITYSLEQAAKDFPAGAGYRNIVILITDGIESCGGDLCATSRELQKKGVFLRPYIIGLGLRAEKTLDCAGKYISAETPNEFHKELNKAIQTAFSKTTVSVELLDARNQPTETNVNVSFVNTLTGISMYDFVHYRDAQGKPDSVQVDPVVDYDLVVNTVPPVVKKNIAIEIGKHNTIRIPVPQGNIVIQQEGRKDNGLESIIREKDKTDVINVQRSNETFRYLTGKYEIETLTLPRRKFTVDVQANKTQNIYLPSPGIVNFNTISSGYGSLYEVRADGTQQWVCNLDNQKANFTFTMLPGRYKIVFRVRNTSGSKFTGFKTFDLASGETKMVNVFN</sequence>
<protein>
    <submittedName>
        <fullName evidence="2">Ca-activated chloride channel family protein</fullName>
    </submittedName>
</protein>
<dbReference type="OrthoDB" id="5348860at2"/>
<proteinExistence type="predicted"/>
<dbReference type="AlphaFoldDB" id="A0A1T5MBF9"/>
<dbReference type="STRING" id="688867.SAMN05660236_4914"/>
<dbReference type="EMBL" id="FUZU01000004">
    <property type="protein sequence ID" value="SKC85576.1"/>
    <property type="molecule type" value="Genomic_DNA"/>
</dbReference>
<dbReference type="RefSeq" id="WP_079689438.1">
    <property type="nucleotide sequence ID" value="NZ_FUZU01000004.1"/>
</dbReference>
<evidence type="ECO:0000313" key="2">
    <source>
        <dbReference type="EMBL" id="SKC85576.1"/>
    </source>
</evidence>
<reference evidence="2 3" key="1">
    <citation type="submission" date="2017-02" db="EMBL/GenBank/DDBJ databases">
        <authorList>
            <person name="Peterson S.W."/>
        </authorList>
    </citation>
    <scope>NUCLEOTIDE SEQUENCE [LARGE SCALE GENOMIC DNA]</scope>
    <source>
        <strain evidence="2 3">DSM 25262</strain>
    </source>
</reference>
<dbReference type="Gene3D" id="3.40.50.410">
    <property type="entry name" value="von Willebrand factor, type A domain"/>
    <property type="match status" value="2"/>
</dbReference>